<dbReference type="GO" id="GO:0004540">
    <property type="term" value="F:RNA nuclease activity"/>
    <property type="evidence" value="ECO:0007669"/>
    <property type="project" value="UniProtKB-ARBA"/>
</dbReference>
<evidence type="ECO:0000259" key="1">
    <source>
        <dbReference type="SMART" id="SM00670"/>
    </source>
</evidence>
<dbReference type="STRING" id="64571.A0A1Y2GLZ8"/>
<evidence type="ECO:0000313" key="2">
    <source>
        <dbReference type="EMBL" id="ORZ14923.1"/>
    </source>
</evidence>
<dbReference type="GO" id="GO:0005634">
    <property type="term" value="C:nucleus"/>
    <property type="evidence" value="ECO:0007669"/>
    <property type="project" value="TreeGrafter"/>
</dbReference>
<dbReference type="SMART" id="SM00670">
    <property type="entry name" value="PINc"/>
    <property type="match status" value="1"/>
</dbReference>
<dbReference type="InParanoid" id="A0A1Y2GLZ8"/>
<protein>
    <submittedName>
        <fullName evidence="2">PIN domain-domain-containing protein</fullName>
    </submittedName>
</protein>
<dbReference type="InterPro" id="IPR029060">
    <property type="entry name" value="PIN-like_dom_sf"/>
</dbReference>
<accession>A0A1Y2GLZ8</accession>
<dbReference type="PANTHER" id="PTHR16161:SF0">
    <property type="entry name" value="TRANSCRIPTIONAL PROTEIN SWT1"/>
    <property type="match status" value="1"/>
</dbReference>
<proteinExistence type="predicted"/>
<dbReference type="CDD" id="cd18727">
    <property type="entry name" value="PIN_Swt1-like"/>
    <property type="match status" value="1"/>
</dbReference>
<organism evidence="2 3">
    <name type="scientific">Lobosporangium transversale</name>
    <dbReference type="NCBI Taxonomy" id="64571"/>
    <lineage>
        <taxon>Eukaryota</taxon>
        <taxon>Fungi</taxon>
        <taxon>Fungi incertae sedis</taxon>
        <taxon>Mucoromycota</taxon>
        <taxon>Mortierellomycotina</taxon>
        <taxon>Mortierellomycetes</taxon>
        <taxon>Mortierellales</taxon>
        <taxon>Mortierellaceae</taxon>
        <taxon>Lobosporangium</taxon>
    </lineage>
</organism>
<dbReference type="EMBL" id="MCFF01000020">
    <property type="protein sequence ID" value="ORZ14923.1"/>
    <property type="molecule type" value="Genomic_DNA"/>
</dbReference>
<name>A0A1Y2GLZ8_9FUNG</name>
<gene>
    <name evidence="2" type="ORF">BCR41DRAFT_386766</name>
</gene>
<comment type="caution">
    <text evidence="2">The sequence shown here is derived from an EMBL/GenBank/DDBJ whole genome shotgun (WGS) entry which is preliminary data.</text>
</comment>
<dbReference type="InterPro" id="IPR052626">
    <property type="entry name" value="SWT1_Regulator"/>
</dbReference>
<dbReference type="Proteomes" id="UP000193648">
    <property type="component" value="Unassembled WGS sequence"/>
</dbReference>
<dbReference type="Pfam" id="PF13638">
    <property type="entry name" value="PIN_4"/>
    <property type="match status" value="1"/>
</dbReference>
<dbReference type="AlphaFoldDB" id="A0A1Y2GLZ8"/>
<dbReference type="Gene3D" id="3.40.50.1010">
    <property type="entry name" value="5'-nuclease"/>
    <property type="match status" value="1"/>
</dbReference>
<dbReference type="PANTHER" id="PTHR16161">
    <property type="entry name" value="TRANSCRIPTIONAL PROTEIN SWT1"/>
    <property type="match status" value="1"/>
</dbReference>
<dbReference type="OrthoDB" id="2017974at2759"/>
<dbReference type="InterPro" id="IPR002716">
    <property type="entry name" value="PIN_dom"/>
</dbReference>
<dbReference type="RefSeq" id="XP_021881055.1">
    <property type="nucleotide sequence ID" value="XM_022027829.1"/>
</dbReference>
<reference evidence="2 3" key="1">
    <citation type="submission" date="2016-07" db="EMBL/GenBank/DDBJ databases">
        <title>Pervasive Adenine N6-methylation of Active Genes in Fungi.</title>
        <authorList>
            <consortium name="DOE Joint Genome Institute"/>
            <person name="Mondo S.J."/>
            <person name="Dannebaum R.O."/>
            <person name="Kuo R.C."/>
            <person name="Labutti K."/>
            <person name="Haridas S."/>
            <person name="Kuo A."/>
            <person name="Salamov A."/>
            <person name="Ahrendt S.R."/>
            <person name="Lipzen A."/>
            <person name="Sullivan W."/>
            <person name="Andreopoulos W.B."/>
            <person name="Clum A."/>
            <person name="Lindquist E."/>
            <person name="Daum C."/>
            <person name="Ramamoorthy G.K."/>
            <person name="Gryganskyi A."/>
            <person name="Culley D."/>
            <person name="Magnuson J.K."/>
            <person name="James T.Y."/>
            <person name="O'Malley M.A."/>
            <person name="Stajich J.E."/>
            <person name="Spatafora J.W."/>
            <person name="Visel A."/>
            <person name="Grigoriev I.V."/>
        </authorList>
    </citation>
    <scope>NUCLEOTIDE SEQUENCE [LARGE SCALE GENOMIC DNA]</scope>
    <source>
        <strain evidence="2 3">NRRL 3116</strain>
    </source>
</reference>
<dbReference type="SUPFAM" id="SSF88723">
    <property type="entry name" value="PIN domain-like"/>
    <property type="match status" value="1"/>
</dbReference>
<dbReference type="GeneID" id="33569672"/>
<sequence length="512" mass="57665">MPGTGKAIAAAAYSVPGASGSLCSVAERVSTRANAYTGARTSNASTAEAMDVDDEQQLLSIASAIINLRQQPATVESASVSAWASGPAYSPFKDDNDPDAVVVLDTNILISHLNFLKSIIDIYGGKKEPYIVFVIPWIVVQELDGLKKDGFRKSGEVNLASKALRATKFLEEEFEKPEDLRILRGQKISEHHEELDKQAKNDDKILDCCCYFRNLYPNQKSTKIALISNDRNLCVKAMIHEIITVSYEKVPFEPETVITAILQIKAIAMEEDDQMMVDHDPVGETKVLDGVRANLKLSSSPSSRPRKGYRLESNDRELRRIKANNFRNTAIPDGMDPKLFELTSHIVKNLRRYLEVTVPNHLEAYYGETWKDVTDFNKSLVKQEDVVYDCRRLEQPITLLQRYWNSVFSALYGAPSKAEKAREHLNNLQSFIKTWSRVETFGLGKVYKKDLRVFLESIDVVLTGLVTEPVPRKVSPGTPSLVKHPMTRIYYDEPNKTRLINDWKGYCKLLQG</sequence>
<feature type="domain" description="PIN" evidence="1">
    <location>
        <begin position="100"/>
        <end position="235"/>
    </location>
</feature>
<keyword evidence="3" id="KW-1185">Reference proteome</keyword>
<evidence type="ECO:0000313" key="3">
    <source>
        <dbReference type="Proteomes" id="UP000193648"/>
    </source>
</evidence>